<name>A0A0H2RKP8_9AGAM</name>
<accession>A0A0H2RKP8</accession>
<sequence length="318" mass="36353">MAVIFITKAADTKLWIRAATQADFDAFYVIASLTSTVSDALWRWRDILSAATRFIDAGHTIPSYTCDVVIPTSDPVEAEEIQLLHHSQYRQLSLGSQPALDKYETQSEDEDCDSEVSNDSDALAWYNKTARGQNEIAYREYVARESPPMIEGSPGEPDDTLDFKLPDERSTWNERIRQLYSEVHAASNRDLTSQNNAVQEQLQFARWMFPFTYHACAGAVQPSIWVQNRLNNLGRNEIIEAHRQTWIAESMGHLPTEPLNELQLEMRYFVNILFHSSFLLIPNYYVRDVERTRGLVQTMNDALASLNALLNVEDEIQV</sequence>
<reference evidence="1 2" key="1">
    <citation type="submission" date="2015-04" db="EMBL/GenBank/DDBJ databases">
        <title>Complete genome sequence of Schizopora paradoxa KUC8140, a cosmopolitan wood degrader in East Asia.</title>
        <authorList>
            <consortium name="DOE Joint Genome Institute"/>
            <person name="Min B."/>
            <person name="Park H."/>
            <person name="Jang Y."/>
            <person name="Kim J.-J."/>
            <person name="Kim K.H."/>
            <person name="Pangilinan J."/>
            <person name="Lipzen A."/>
            <person name="Riley R."/>
            <person name="Grigoriev I.V."/>
            <person name="Spatafora J.W."/>
            <person name="Choi I.-G."/>
        </authorList>
    </citation>
    <scope>NUCLEOTIDE SEQUENCE [LARGE SCALE GENOMIC DNA]</scope>
    <source>
        <strain evidence="1 2">KUC8140</strain>
    </source>
</reference>
<protein>
    <submittedName>
        <fullName evidence="1">Uncharacterized protein</fullName>
    </submittedName>
</protein>
<gene>
    <name evidence="1" type="ORF">SCHPADRAFT_896305</name>
</gene>
<dbReference type="InParanoid" id="A0A0H2RKP8"/>
<keyword evidence="2" id="KW-1185">Reference proteome</keyword>
<evidence type="ECO:0000313" key="1">
    <source>
        <dbReference type="EMBL" id="KLO05386.1"/>
    </source>
</evidence>
<evidence type="ECO:0000313" key="2">
    <source>
        <dbReference type="Proteomes" id="UP000053477"/>
    </source>
</evidence>
<dbReference type="Proteomes" id="UP000053477">
    <property type="component" value="Unassembled WGS sequence"/>
</dbReference>
<dbReference type="AlphaFoldDB" id="A0A0H2RKP8"/>
<dbReference type="EMBL" id="KQ086316">
    <property type="protein sequence ID" value="KLO05386.1"/>
    <property type="molecule type" value="Genomic_DNA"/>
</dbReference>
<proteinExistence type="predicted"/>
<organism evidence="1 2">
    <name type="scientific">Schizopora paradoxa</name>
    <dbReference type="NCBI Taxonomy" id="27342"/>
    <lineage>
        <taxon>Eukaryota</taxon>
        <taxon>Fungi</taxon>
        <taxon>Dikarya</taxon>
        <taxon>Basidiomycota</taxon>
        <taxon>Agaricomycotina</taxon>
        <taxon>Agaricomycetes</taxon>
        <taxon>Hymenochaetales</taxon>
        <taxon>Schizoporaceae</taxon>
        <taxon>Schizopora</taxon>
    </lineage>
</organism>